<keyword evidence="5" id="KW-0997">Cell inner membrane</keyword>
<feature type="domain" description="HPt" evidence="20">
    <location>
        <begin position="796"/>
        <end position="889"/>
    </location>
</feature>
<evidence type="ECO:0000256" key="5">
    <source>
        <dbReference type="ARBA" id="ARBA00022519"/>
    </source>
</evidence>
<accession>E0RNS3</accession>
<feature type="transmembrane region" description="Helical" evidence="17">
    <location>
        <begin position="285"/>
        <end position="308"/>
    </location>
</feature>
<keyword evidence="16" id="KW-0175">Coiled coil</keyword>
<dbReference type="eggNOG" id="COG0642">
    <property type="taxonomic scope" value="Bacteria"/>
</dbReference>
<dbReference type="CDD" id="cd17546">
    <property type="entry name" value="REC_hyHK_CKI1_RcsC-like"/>
    <property type="match status" value="1"/>
</dbReference>
<feature type="transmembrane region" description="Helical" evidence="17">
    <location>
        <begin position="169"/>
        <end position="190"/>
    </location>
</feature>
<name>E0RNS3_WINT6</name>
<evidence type="ECO:0000256" key="12">
    <source>
        <dbReference type="ARBA" id="ARBA00023012"/>
    </source>
</evidence>
<dbReference type="Pfam" id="PF01627">
    <property type="entry name" value="Hpt"/>
    <property type="match status" value="1"/>
</dbReference>
<dbReference type="PaxDb" id="665571-STHERM_c02220"/>
<evidence type="ECO:0000256" key="7">
    <source>
        <dbReference type="ARBA" id="ARBA00022679"/>
    </source>
</evidence>
<dbReference type="InterPro" id="IPR036641">
    <property type="entry name" value="HPT_dom_sf"/>
</dbReference>
<evidence type="ECO:0000259" key="20">
    <source>
        <dbReference type="PROSITE" id="PS50894"/>
    </source>
</evidence>
<evidence type="ECO:0000256" key="10">
    <source>
        <dbReference type="ARBA" id="ARBA00022840"/>
    </source>
</evidence>
<sequence length="900" mass="101137">MKGVSCVLLLSLVVGILSGEEGFVLPHELSSGWTLVPLFPGGGPQDVSLPLDYRPAGPRGEILLRCTFTLPSSPTEPVYLLVDRLPGAYRYILNGVFLDEEGGFPPRFAHSRRDIYVRYIPPMQLREENELVIVAYEERSRIRIRRVALVDEREAFLVRNVRNVLNARIYGYFAFLSLFVSLYFFGLYANRRRERGFFFYAVSNLGIALYFVRMASPLAFLPPVLSYSVSKAGLIVSLGYLFVFYFEFFSLRGSDRLKRYVLTLVWVVGGFMVLVPQTLQDAERVFASSLVLGFAFLVSYVVISIIIFRHGAREGGFLLIGTGLLVLLGGHDIVYKVMGREPFVWLQGIGIFIFEAMIFITLASRTMRVYARLEEYSTGIEEEVARRTRELREANRLLEKANRAKSEFLANVSHEMRTPLHAIMGFAEALKGEQDPREREGHLQLLLSEAQRLKVLIDEILDVEKMEQGKLTLDESPFNLHEVVGYVCRVMEENARRKGLSFSFEIEDGVPVWVVGDPFRLQQVIMNLVGNAVKFTEEGGVRVRVGCVEEGEGRWIEVEVRDTGIGIPEEMREKVFESFVQADTSTTRRYGGSGLGMTIARELVRLMGGDVWLESEVGKGTRVWFRIPCVEAMAGVEAEGGALEEGTRGVLEGHRILVVEDYMPNQKIVSLVLSEAGAEVEVAVNGREALEKVAQGRYDLVLMDVHMPVMDGLEATRRIRALVGGDLPIVGLTADAYREDVRRCREAGMDGVLIKPIRRKEMVEEVRRLLSGRGGSEGEEDAREGIGAFVEEFGDLRERAFEILEGFLDEAERQWERIEGAWEGRDWEALHREVHALKGGAANLYARSLRDAALAAQEAARQHDEGRMPDLLDAVRRELSRLQEEIRTFLAGRGGGEPGG</sequence>
<dbReference type="Pfam" id="PF02518">
    <property type="entry name" value="HATPase_c"/>
    <property type="match status" value="1"/>
</dbReference>
<dbReference type="Gene3D" id="3.30.565.10">
    <property type="entry name" value="Histidine kinase-like ATPase, C-terminal domain"/>
    <property type="match status" value="1"/>
</dbReference>
<dbReference type="SMART" id="SM00387">
    <property type="entry name" value="HATPase_c"/>
    <property type="match status" value="1"/>
</dbReference>
<evidence type="ECO:0000259" key="19">
    <source>
        <dbReference type="PROSITE" id="PS50110"/>
    </source>
</evidence>
<dbReference type="CDD" id="cd00082">
    <property type="entry name" value="HisKA"/>
    <property type="match status" value="1"/>
</dbReference>
<keyword evidence="8 17" id="KW-0812">Transmembrane</keyword>
<evidence type="ECO:0000256" key="4">
    <source>
        <dbReference type="ARBA" id="ARBA00022475"/>
    </source>
</evidence>
<evidence type="ECO:0000256" key="6">
    <source>
        <dbReference type="ARBA" id="ARBA00022553"/>
    </source>
</evidence>
<dbReference type="InterPro" id="IPR008207">
    <property type="entry name" value="Sig_transdc_His_kin_Hpt_dom"/>
</dbReference>
<gene>
    <name evidence="21" type="ordered locus">STHERM_c02220</name>
</gene>
<protein>
    <recommendedName>
        <fullName evidence="3">histidine kinase</fullName>
        <ecNumber evidence="3">2.7.13.3</ecNumber>
    </recommendedName>
</protein>
<feature type="domain" description="Histidine kinase" evidence="18">
    <location>
        <begin position="411"/>
        <end position="631"/>
    </location>
</feature>
<comment type="catalytic activity">
    <reaction evidence="1">
        <text>ATP + protein L-histidine = ADP + protein N-phospho-L-histidine.</text>
        <dbReference type="EC" id="2.7.13.3"/>
    </reaction>
</comment>
<dbReference type="InterPro" id="IPR001789">
    <property type="entry name" value="Sig_transdc_resp-reg_receiver"/>
</dbReference>
<feature type="domain" description="Response regulatory" evidence="19">
    <location>
        <begin position="655"/>
        <end position="770"/>
    </location>
</feature>
<dbReference type="SMART" id="SM00388">
    <property type="entry name" value="HisKA"/>
    <property type="match status" value="1"/>
</dbReference>
<dbReference type="SUPFAM" id="SSF47226">
    <property type="entry name" value="Histidine-containing phosphotransfer domain, HPT domain"/>
    <property type="match status" value="1"/>
</dbReference>
<evidence type="ECO:0000256" key="3">
    <source>
        <dbReference type="ARBA" id="ARBA00012438"/>
    </source>
</evidence>
<dbReference type="InterPro" id="IPR005467">
    <property type="entry name" value="His_kinase_dom"/>
</dbReference>
<evidence type="ECO:0000256" key="13">
    <source>
        <dbReference type="ARBA" id="ARBA00023136"/>
    </source>
</evidence>
<feature type="transmembrane region" description="Helical" evidence="17">
    <location>
        <begin position="315"/>
        <end position="338"/>
    </location>
</feature>
<evidence type="ECO:0000256" key="15">
    <source>
        <dbReference type="PROSITE-ProRule" id="PRU00169"/>
    </source>
</evidence>
<dbReference type="PROSITE" id="PS50110">
    <property type="entry name" value="RESPONSE_REGULATORY"/>
    <property type="match status" value="1"/>
</dbReference>
<dbReference type="Gene3D" id="1.20.120.160">
    <property type="entry name" value="HPT domain"/>
    <property type="match status" value="1"/>
</dbReference>
<keyword evidence="12" id="KW-0902">Two-component regulatory system</keyword>
<dbReference type="InterPro" id="IPR036890">
    <property type="entry name" value="HATPase_C_sf"/>
</dbReference>
<keyword evidence="10" id="KW-0067">ATP-binding</keyword>
<dbReference type="CDD" id="cd16922">
    <property type="entry name" value="HATPase_EvgS-ArcB-TorS-like"/>
    <property type="match status" value="1"/>
</dbReference>
<evidence type="ECO:0000256" key="8">
    <source>
        <dbReference type="ARBA" id="ARBA00022692"/>
    </source>
</evidence>
<evidence type="ECO:0000256" key="11">
    <source>
        <dbReference type="ARBA" id="ARBA00022989"/>
    </source>
</evidence>
<keyword evidence="10" id="KW-0547">Nucleotide-binding</keyword>
<dbReference type="InterPro" id="IPR003661">
    <property type="entry name" value="HisK_dim/P_dom"/>
</dbReference>
<feature type="transmembrane region" description="Helical" evidence="17">
    <location>
        <begin position="344"/>
        <end position="363"/>
    </location>
</feature>
<keyword evidence="4" id="KW-1003">Cell membrane</keyword>
<dbReference type="PANTHER" id="PTHR43047">
    <property type="entry name" value="TWO-COMPONENT HISTIDINE PROTEIN KINASE"/>
    <property type="match status" value="1"/>
</dbReference>
<dbReference type="FunFam" id="3.30.565.10:FF:000010">
    <property type="entry name" value="Sensor histidine kinase RcsC"/>
    <property type="match status" value="1"/>
</dbReference>
<evidence type="ECO:0000256" key="17">
    <source>
        <dbReference type="SAM" id="Phobius"/>
    </source>
</evidence>
<dbReference type="InterPro" id="IPR003594">
    <property type="entry name" value="HATPase_dom"/>
</dbReference>
<dbReference type="Pfam" id="PF00512">
    <property type="entry name" value="HisKA"/>
    <property type="match status" value="1"/>
</dbReference>
<dbReference type="Proteomes" id="UP000001296">
    <property type="component" value="Chromosome"/>
</dbReference>
<evidence type="ECO:0000256" key="1">
    <source>
        <dbReference type="ARBA" id="ARBA00000085"/>
    </source>
</evidence>
<dbReference type="RefSeq" id="WP_013313037.1">
    <property type="nucleotide sequence ID" value="NC_014484.1"/>
</dbReference>
<dbReference type="Pfam" id="PF00072">
    <property type="entry name" value="Response_reg"/>
    <property type="match status" value="1"/>
</dbReference>
<dbReference type="GO" id="GO:0000155">
    <property type="term" value="F:phosphorelay sensor kinase activity"/>
    <property type="evidence" value="ECO:0007669"/>
    <property type="project" value="InterPro"/>
</dbReference>
<dbReference type="InterPro" id="IPR004358">
    <property type="entry name" value="Sig_transdc_His_kin-like_C"/>
</dbReference>
<dbReference type="GO" id="GO:0005886">
    <property type="term" value="C:plasma membrane"/>
    <property type="evidence" value="ECO:0007669"/>
    <property type="project" value="UniProtKB-SubCell"/>
</dbReference>
<keyword evidence="13 17" id="KW-0472">Membrane</keyword>
<dbReference type="EC" id="2.7.13.3" evidence="3"/>
<feature type="transmembrane region" description="Helical" evidence="17">
    <location>
        <begin position="228"/>
        <end position="248"/>
    </location>
</feature>
<organism evidence="21 22">
    <name type="scientific">Winmispira thermophila (strain ATCC 49972 / DSM 6192 / RI 19.B1)</name>
    <name type="common">Spirochaeta thermophila</name>
    <dbReference type="NCBI Taxonomy" id="665571"/>
    <lineage>
        <taxon>Bacteria</taxon>
        <taxon>Pseudomonadati</taxon>
        <taxon>Spirochaetota</taxon>
        <taxon>Spirochaetia</taxon>
        <taxon>Winmispirales</taxon>
        <taxon>Winmispiraceae</taxon>
        <taxon>Winmispira</taxon>
    </lineage>
</organism>
<dbReference type="SMART" id="SM00073">
    <property type="entry name" value="HPT"/>
    <property type="match status" value="1"/>
</dbReference>
<dbReference type="AlphaFoldDB" id="E0RNS3"/>
<evidence type="ECO:0000313" key="21">
    <source>
        <dbReference type="EMBL" id="ADN01196.1"/>
    </source>
</evidence>
<keyword evidence="7" id="KW-0808">Transferase</keyword>
<reference key="1">
    <citation type="submission" date="2009-08" db="EMBL/GenBank/DDBJ databases">
        <title>The genome sequence of Spirochaeta thermophila DSM6192.</title>
        <authorList>
            <person name="Angelov A."/>
            <person name="Mientus M."/>
            <person name="Wittenberg S."/>
            <person name="Lehmann R."/>
            <person name="Liesegang H."/>
            <person name="Daniel R."/>
            <person name="Liebl W."/>
        </authorList>
    </citation>
    <scope>NUCLEOTIDE SEQUENCE</scope>
    <source>
        <strain>DSM 6192</strain>
    </source>
</reference>
<feature type="modified residue" description="4-aspartylphosphate" evidence="15">
    <location>
        <position position="704"/>
    </location>
</feature>
<dbReference type="Gene3D" id="3.40.50.2300">
    <property type="match status" value="1"/>
</dbReference>
<dbReference type="HOGENOM" id="CLU_000445_105_2_12"/>
<dbReference type="SUPFAM" id="SSF47384">
    <property type="entry name" value="Homodimeric domain of signal transducing histidine kinase"/>
    <property type="match status" value="1"/>
</dbReference>
<keyword evidence="6 15" id="KW-0597">Phosphoprotein</keyword>
<dbReference type="SMART" id="SM00448">
    <property type="entry name" value="REC"/>
    <property type="match status" value="1"/>
</dbReference>
<evidence type="ECO:0000313" key="22">
    <source>
        <dbReference type="Proteomes" id="UP000001296"/>
    </source>
</evidence>
<dbReference type="SUPFAM" id="SSF55874">
    <property type="entry name" value="ATPase domain of HSP90 chaperone/DNA topoisomerase II/histidine kinase"/>
    <property type="match status" value="1"/>
</dbReference>
<dbReference type="PROSITE" id="PS50894">
    <property type="entry name" value="HPT"/>
    <property type="match status" value="1"/>
</dbReference>
<comment type="subcellular location">
    <subcellularLocation>
        <location evidence="2">Cell inner membrane</location>
        <topology evidence="2">Multi-pass membrane protein</topology>
    </subcellularLocation>
</comment>
<dbReference type="PRINTS" id="PR00344">
    <property type="entry name" value="BCTRLSENSOR"/>
</dbReference>
<dbReference type="EMBL" id="CP001698">
    <property type="protein sequence ID" value="ADN01196.1"/>
    <property type="molecule type" value="Genomic_DNA"/>
</dbReference>
<dbReference type="PANTHER" id="PTHR43047:SF64">
    <property type="entry name" value="HISTIDINE KINASE CONTAINING CHEY-HOMOLOGOUS RECEIVER DOMAIN AND PAS DOMAIN-RELATED"/>
    <property type="match status" value="1"/>
</dbReference>
<feature type="modified residue" description="Phosphohistidine" evidence="14">
    <location>
        <position position="835"/>
    </location>
</feature>
<keyword evidence="9 21" id="KW-0418">Kinase</keyword>
<feature type="transmembrane region" description="Helical" evidence="17">
    <location>
        <begin position="260"/>
        <end position="279"/>
    </location>
</feature>
<evidence type="ECO:0000256" key="16">
    <source>
        <dbReference type="SAM" id="Coils"/>
    </source>
</evidence>
<keyword evidence="11 17" id="KW-1133">Transmembrane helix</keyword>
<reference evidence="21 22" key="2">
    <citation type="journal article" date="2010" name="J. Bacteriol.">
        <title>Genome sequence of the polysaccharide-degrading, thermophilic anaerobe Spirochaeta thermophila DSM 6192.</title>
        <authorList>
            <person name="Angelov A."/>
            <person name="Liebl S."/>
            <person name="Ballschmiter M."/>
            <person name="Bomeke M."/>
            <person name="Lehmann R."/>
            <person name="Liesegang H."/>
            <person name="Daniel R."/>
            <person name="Liebl W."/>
        </authorList>
    </citation>
    <scope>NUCLEOTIDE SEQUENCE [LARGE SCALE GENOMIC DNA]</scope>
    <source>
        <strain evidence="22">ATCC 49972 / DSM 6192 / RI 19.B1</strain>
    </source>
</reference>
<dbReference type="KEGG" id="sta:STHERM_c02220"/>
<evidence type="ECO:0000256" key="14">
    <source>
        <dbReference type="PROSITE-ProRule" id="PRU00110"/>
    </source>
</evidence>
<evidence type="ECO:0000256" key="9">
    <source>
        <dbReference type="ARBA" id="ARBA00022777"/>
    </source>
</evidence>
<dbReference type="FunFam" id="1.10.287.130:FF:000001">
    <property type="entry name" value="Two-component sensor histidine kinase"/>
    <property type="match status" value="1"/>
</dbReference>
<evidence type="ECO:0000259" key="18">
    <source>
        <dbReference type="PROSITE" id="PS50109"/>
    </source>
</evidence>
<feature type="transmembrane region" description="Helical" evidence="17">
    <location>
        <begin position="197"/>
        <end position="216"/>
    </location>
</feature>
<dbReference type="Gene3D" id="1.10.287.130">
    <property type="match status" value="1"/>
</dbReference>
<proteinExistence type="predicted"/>
<dbReference type="InterPro" id="IPR011006">
    <property type="entry name" value="CheY-like_superfamily"/>
</dbReference>
<dbReference type="InterPro" id="IPR036097">
    <property type="entry name" value="HisK_dim/P_sf"/>
</dbReference>
<dbReference type="SUPFAM" id="SSF52172">
    <property type="entry name" value="CheY-like"/>
    <property type="match status" value="1"/>
</dbReference>
<evidence type="ECO:0000256" key="2">
    <source>
        <dbReference type="ARBA" id="ARBA00004429"/>
    </source>
</evidence>
<feature type="coiled-coil region" evidence="16">
    <location>
        <begin position="384"/>
        <end position="411"/>
    </location>
</feature>
<dbReference type="PROSITE" id="PS50109">
    <property type="entry name" value="HIS_KIN"/>
    <property type="match status" value="1"/>
</dbReference>